<dbReference type="SUPFAM" id="SSF48371">
    <property type="entry name" value="ARM repeat"/>
    <property type="match status" value="1"/>
</dbReference>
<evidence type="ECO:0000256" key="1">
    <source>
        <dbReference type="PROSITE-ProRule" id="PRU00259"/>
    </source>
</evidence>
<dbReference type="GeneID" id="106175503"/>
<gene>
    <name evidence="4" type="primary">LOC106175503</name>
</gene>
<evidence type="ECO:0000259" key="2">
    <source>
        <dbReference type="Pfam" id="PF13676"/>
    </source>
</evidence>
<name>A0A1S3JRN5_LINAN</name>
<dbReference type="PANTHER" id="PTHR46270">
    <property type="entry name" value="ARMADILLO-TYPE FOLD-RELATED"/>
    <property type="match status" value="1"/>
</dbReference>
<organism evidence="3 4">
    <name type="scientific">Lingula anatina</name>
    <name type="common">Brachiopod</name>
    <name type="synonym">Lingula unguis</name>
    <dbReference type="NCBI Taxonomy" id="7574"/>
    <lineage>
        <taxon>Eukaryota</taxon>
        <taxon>Metazoa</taxon>
        <taxon>Spiralia</taxon>
        <taxon>Lophotrochozoa</taxon>
        <taxon>Brachiopoda</taxon>
        <taxon>Linguliformea</taxon>
        <taxon>Lingulata</taxon>
        <taxon>Lingulida</taxon>
        <taxon>Linguloidea</taxon>
        <taxon>Lingulidae</taxon>
        <taxon>Lingula</taxon>
    </lineage>
</organism>
<dbReference type="InterPro" id="IPR035897">
    <property type="entry name" value="Toll_tir_struct_dom_sf"/>
</dbReference>
<dbReference type="InterPro" id="IPR000225">
    <property type="entry name" value="Armadillo"/>
</dbReference>
<dbReference type="GO" id="GO:0007165">
    <property type="term" value="P:signal transduction"/>
    <property type="evidence" value="ECO:0007669"/>
    <property type="project" value="InterPro"/>
</dbReference>
<dbReference type="AlphaFoldDB" id="A0A1S3JRN5"/>
<protein>
    <submittedName>
        <fullName evidence="4">Uncharacterized protein LOC106175503</fullName>
    </submittedName>
</protein>
<evidence type="ECO:0000313" key="4">
    <source>
        <dbReference type="RefSeq" id="XP_013413002.1"/>
    </source>
</evidence>
<dbReference type="InterPro" id="IPR016024">
    <property type="entry name" value="ARM-type_fold"/>
</dbReference>
<accession>A0A1S3JRN5</accession>
<dbReference type="SUPFAM" id="SSF52200">
    <property type="entry name" value="Toll/Interleukin receptor TIR domain"/>
    <property type="match status" value="1"/>
</dbReference>
<evidence type="ECO:0000313" key="3">
    <source>
        <dbReference type="Proteomes" id="UP000085678"/>
    </source>
</evidence>
<dbReference type="InterPro" id="IPR000157">
    <property type="entry name" value="TIR_dom"/>
</dbReference>
<dbReference type="Gene3D" id="3.40.50.10140">
    <property type="entry name" value="Toll/interleukin-1 receptor homology (TIR) domain"/>
    <property type="match status" value="1"/>
</dbReference>
<feature type="repeat" description="ARM" evidence="1">
    <location>
        <begin position="266"/>
        <end position="308"/>
    </location>
</feature>
<dbReference type="Pfam" id="PF13676">
    <property type="entry name" value="TIR_2"/>
    <property type="match status" value="1"/>
</dbReference>
<dbReference type="PROSITE" id="PS50176">
    <property type="entry name" value="ARM_REPEAT"/>
    <property type="match status" value="1"/>
</dbReference>
<sequence>MGTSASTGAGHEAKVSKGTVLAAARFKTKANVSKMPMQSALSLRKMHQKEEKFRQRELHEKHPELKGVLDRASLGHYGLSAVTYYQDDSVWTSELGNMRSFFWDYSDASQQFAEKLARSGYLELMMRDLNAIQTGTQNNSLDESNQGTLKAIKTAISPLYNCSKLEIIKDIFRELNVVEKIKPYLKSTNTMIKAEAILIEAFIIDEQQNGLLTTDGTVFKFLIKGLKSALGAQNKRFSGFSTFELAEGLGALARNDKNKVAIVKHGALPLLTRMLASTDEEEVEQAAKTLWKLSFDQGNKVKVMEEANCFGMLQKLSRHSNEKIKKAALGALWTLKQNQTHVEEGMKATSTDSEIVSRVPQENVKSGQHIMISYNWKDQSVLLKIKDALQQLGYNVWMDVEQMSGSTLQAMAEAVEKSIVVLICISEGYKNSDNCRLEAEYAFTLRKPIIPLMMQYKYTPDGWLGALRGSKLFFDFSRDYNFNVKLQGLVKELGERGKVTGASCVAPEFFFTYLREELGIRRLRDLMKLNNALQKL</sequence>
<dbReference type="KEGG" id="lak:106175503"/>
<proteinExistence type="predicted"/>
<feature type="domain" description="TIR" evidence="2">
    <location>
        <begin position="370"/>
        <end position="481"/>
    </location>
</feature>
<reference evidence="4" key="1">
    <citation type="submission" date="2025-08" db="UniProtKB">
        <authorList>
            <consortium name="RefSeq"/>
        </authorList>
    </citation>
    <scope>IDENTIFICATION</scope>
    <source>
        <tissue evidence="4">Gonads</tissue>
    </source>
</reference>
<dbReference type="PANTHER" id="PTHR46270:SF2">
    <property type="entry name" value="TIR DOMAIN-CONTAINING PROTEIN"/>
    <property type="match status" value="1"/>
</dbReference>
<dbReference type="Pfam" id="PF00514">
    <property type="entry name" value="Arm"/>
    <property type="match status" value="1"/>
</dbReference>
<dbReference type="RefSeq" id="XP_013413002.1">
    <property type="nucleotide sequence ID" value="XM_013557548.1"/>
</dbReference>
<keyword evidence="3" id="KW-1185">Reference proteome</keyword>
<dbReference type="InterPro" id="IPR011989">
    <property type="entry name" value="ARM-like"/>
</dbReference>
<dbReference type="OrthoDB" id="2148946at2759"/>
<dbReference type="Gene3D" id="1.25.10.10">
    <property type="entry name" value="Leucine-rich Repeat Variant"/>
    <property type="match status" value="1"/>
</dbReference>
<dbReference type="SMART" id="SM00185">
    <property type="entry name" value="ARM"/>
    <property type="match status" value="2"/>
</dbReference>
<dbReference type="STRING" id="7574.A0A1S3JRN5"/>
<dbReference type="InParanoid" id="A0A1S3JRN5"/>
<dbReference type="OMA" id="MEEANCF"/>
<dbReference type="Proteomes" id="UP000085678">
    <property type="component" value="Unplaced"/>
</dbReference>